<evidence type="ECO:0000313" key="3">
    <source>
        <dbReference type="Proteomes" id="UP000294028"/>
    </source>
</evidence>
<organism evidence="2 3">
    <name type="scientific">Halogeometricum borinquense</name>
    <dbReference type="NCBI Taxonomy" id="60847"/>
    <lineage>
        <taxon>Archaea</taxon>
        <taxon>Methanobacteriati</taxon>
        <taxon>Methanobacteriota</taxon>
        <taxon>Stenosarchaea group</taxon>
        <taxon>Halobacteria</taxon>
        <taxon>Halobacteriales</taxon>
        <taxon>Haloferacaceae</taxon>
        <taxon>Halogeometricum</taxon>
    </lineage>
</organism>
<evidence type="ECO:0000313" key="2">
    <source>
        <dbReference type="EMBL" id="RYJ08226.1"/>
    </source>
</evidence>
<dbReference type="AlphaFoldDB" id="A0A482T042"/>
<dbReference type="RefSeq" id="WP_006054568.1">
    <property type="nucleotide sequence ID" value="NZ_RZHH01000003.1"/>
</dbReference>
<keyword evidence="1" id="KW-1133">Transmembrane helix</keyword>
<evidence type="ECO:0000256" key="1">
    <source>
        <dbReference type="SAM" id="Phobius"/>
    </source>
</evidence>
<comment type="caution">
    <text evidence="2">The sequence shown here is derived from an EMBL/GenBank/DDBJ whole genome shotgun (WGS) entry which is preliminary data.</text>
</comment>
<dbReference type="GeneID" id="9988852"/>
<dbReference type="Proteomes" id="UP000294028">
    <property type="component" value="Unassembled WGS sequence"/>
</dbReference>
<keyword evidence="1" id="KW-0812">Transmembrane</keyword>
<accession>A0A482T042</accession>
<dbReference type="OMA" id="PLMPIWN"/>
<gene>
    <name evidence="2" type="ORF">ELS19_16820</name>
</gene>
<protein>
    <submittedName>
        <fullName evidence="2">Uncharacterized protein</fullName>
    </submittedName>
</protein>
<sequence>MSATDGTTENVGGFEAFVPEPLMPIWNRFQAVQRFRETYGETYTNVLEGIVAVILTSGFLYWLFLFLIAGG</sequence>
<dbReference type="EMBL" id="RZHH01000003">
    <property type="protein sequence ID" value="RYJ08226.1"/>
    <property type="molecule type" value="Genomic_DNA"/>
</dbReference>
<feature type="transmembrane region" description="Helical" evidence="1">
    <location>
        <begin position="49"/>
        <end position="69"/>
    </location>
</feature>
<name>A0A482T042_9EURY</name>
<reference evidence="2 3" key="1">
    <citation type="submission" date="2018-12" db="EMBL/GenBank/DDBJ databases">
        <title>Genome analysis provides insights into bioremediation potentialities of Halogeometricum borinquense strain N11.</title>
        <authorList>
            <person name="Najjari A."/>
            <person name="Youssef N."/>
            <person name="Fhoula I."/>
            <person name="Ben Dhia O."/>
            <person name="Mahjoubi M."/>
            <person name="Ouzari H.I."/>
            <person name="Cherif A."/>
        </authorList>
    </citation>
    <scope>NUCLEOTIDE SEQUENCE [LARGE SCALE GENOMIC DNA]</scope>
    <source>
        <strain evidence="2 3">N11</strain>
    </source>
</reference>
<proteinExistence type="predicted"/>
<keyword evidence="1" id="KW-0472">Membrane</keyword>